<evidence type="ECO:0000313" key="5">
    <source>
        <dbReference type="Proteomes" id="UP001140453"/>
    </source>
</evidence>
<dbReference type="SUPFAM" id="SSF51735">
    <property type="entry name" value="NAD(P)-binding Rossmann-fold domains"/>
    <property type="match status" value="1"/>
</dbReference>
<proteinExistence type="predicted"/>
<evidence type="ECO:0000313" key="4">
    <source>
        <dbReference type="EMBL" id="KAJ4395997.1"/>
    </source>
</evidence>
<dbReference type="Proteomes" id="UP001140453">
    <property type="component" value="Unassembled WGS sequence"/>
</dbReference>
<dbReference type="AlphaFoldDB" id="A0A9W8Z3L5"/>
<reference evidence="4" key="1">
    <citation type="submission" date="2022-10" db="EMBL/GenBank/DDBJ databases">
        <title>Tapping the CABI collections for fungal endophytes: first genome assemblies for Collariella, Neodidymelliopsis, Ascochyta clinopodiicola, Didymella pomorum, Didymosphaeria variabile, Neocosmospora piperis and Neocucurbitaria cava.</title>
        <authorList>
            <person name="Hill R."/>
        </authorList>
    </citation>
    <scope>NUCLEOTIDE SEQUENCE</scope>
    <source>
        <strain evidence="4">IMI 355082</strain>
    </source>
</reference>
<dbReference type="InterPro" id="IPR051609">
    <property type="entry name" value="NmrA/Isoflavone_reductase-like"/>
</dbReference>
<sequence>MTMRVAIAGGGGFAHILAREMAQNANAVIVLSTKQRCEFEDLGVQVAVVDYTNTQELQYILTGVDLLISTIREETTQINLINAARHARVHTFVPAEFEGALAQRPTSNDPFDHGSSRVRGLGRFNIGRSANVWNSGDYLLNIETAQAEIVLRNAQGRPVTVSMTSVRDVARFVAAAVEIGLERWPTEFRMRGDQLSLEEIVHDCSTARRVPFSQHAYEYAGIQAVLDFALQDGDIAKWFCFQQLRASVEGRYDFAHSNLNDILNQTAGLEVRPLRFRDWIWRACEEAQMQS</sequence>
<dbReference type="PANTHER" id="PTHR47706">
    <property type="entry name" value="NMRA-LIKE FAMILY PROTEIN"/>
    <property type="match status" value="1"/>
</dbReference>
<dbReference type="Gene3D" id="3.40.50.720">
    <property type="entry name" value="NAD(P)-binding Rossmann-like Domain"/>
    <property type="match status" value="1"/>
</dbReference>
<dbReference type="EMBL" id="JAPEVB010000001">
    <property type="protein sequence ID" value="KAJ4395997.1"/>
    <property type="molecule type" value="Genomic_DNA"/>
</dbReference>
<evidence type="ECO:0000256" key="2">
    <source>
        <dbReference type="ARBA" id="ARBA00023002"/>
    </source>
</evidence>
<accession>A0A9W8Z3L5</accession>
<comment type="caution">
    <text evidence="4">The sequence shown here is derived from an EMBL/GenBank/DDBJ whole genome shotgun (WGS) entry which is preliminary data.</text>
</comment>
<dbReference type="GO" id="GO:0016491">
    <property type="term" value="F:oxidoreductase activity"/>
    <property type="evidence" value="ECO:0007669"/>
    <property type="project" value="UniProtKB-KW"/>
</dbReference>
<gene>
    <name evidence="4" type="ORF">N0V93_000213</name>
</gene>
<feature type="domain" description="NmrA-like" evidence="3">
    <location>
        <begin position="13"/>
        <end position="98"/>
    </location>
</feature>
<keyword evidence="5" id="KW-1185">Reference proteome</keyword>
<name>A0A9W8Z3L5_9PEZI</name>
<organism evidence="4 5">
    <name type="scientific">Gnomoniopsis smithogilvyi</name>
    <dbReference type="NCBI Taxonomy" id="1191159"/>
    <lineage>
        <taxon>Eukaryota</taxon>
        <taxon>Fungi</taxon>
        <taxon>Dikarya</taxon>
        <taxon>Ascomycota</taxon>
        <taxon>Pezizomycotina</taxon>
        <taxon>Sordariomycetes</taxon>
        <taxon>Sordariomycetidae</taxon>
        <taxon>Diaporthales</taxon>
        <taxon>Gnomoniaceae</taxon>
        <taxon>Gnomoniopsis</taxon>
    </lineage>
</organism>
<dbReference type="OrthoDB" id="419598at2759"/>
<keyword evidence="2" id="KW-0560">Oxidoreductase</keyword>
<dbReference type="InterPro" id="IPR008030">
    <property type="entry name" value="NmrA-like"/>
</dbReference>
<protein>
    <recommendedName>
        <fullName evidence="3">NmrA-like domain-containing protein</fullName>
    </recommendedName>
</protein>
<evidence type="ECO:0000259" key="3">
    <source>
        <dbReference type="Pfam" id="PF05368"/>
    </source>
</evidence>
<dbReference type="InterPro" id="IPR036291">
    <property type="entry name" value="NAD(P)-bd_dom_sf"/>
</dbReference>
<dbReference type="Pfam" id="PF05368">
    <property type="entry name" value="NmrA"/>
    <property type="match status" value="1"/>
</dbReference>
<keyword evidence="1" id="KW-0521">NADP</keyword>
<evidence type="ECO:0000256" key="1">
    <source>
        <dbReference type="ARBA" id="ARBA00022857"/>
    </source>
</evidence>
<dbReference type="PANTHER" id="PTHR47706:SF5">
    <property type="entry name" value="ISOFLAVONE REDUCTASE"/>
    <property type="match status" value="1"/>
</dbReference>